<dbReference type="AlphaFoldDB" id="A0A942UW94"/>
<dbReference type="RefSeq" id="WP_203367157.1">
    <property type="nucleotide sequence ID" value="NZ_WSFT01000044.1"/>
</dbReference>
<organism evidence="1 2">
    <name type="scientific">Anaeromonas frigoriresistens</name>
    <dbReference type="NCBI Taxonomy" id="2683708"/>
    <lineage>
        <taxon>Bacteria</taxon>
        <taxon>Bacillati</taxon>
        <taxon>Bacillota</taxon>
        <taxon>Tissierellia</taxon>
        <taxon>Tissierellales</taxon>
        <taxon>Thermohalobacteraceae</taxon>
        <taxon>Anaeromonas</taxon>
    </lineage>
</organism>
<protein>
    <submittedName>
        <fullName evidence="1">Uncharacterized protein</fullName>
    </submittedName>
</protein>
<evidence type="ECO:0000313" key="1">
    <source>
        <dbReference type="EMBL" id="MBS4539235.1"/>
    </source>
</evidence>
<reference evidence="1" key="1">
    <citation type="submission" date="2019-12" db="EMBL/GenBank/DDBJ databases">
        <title>Clostridiaceae gen. nov. sp. nov., isolated from sediment in Xinjiang, China.</title>
        <authorList>
            <person name="Zhang R."/>
        </authorList>
    </citation>
    <scope>NUCLEOTIDE SEQUENCE</scope>
    <source>
        <strain evidence="1">D2Q-11</strain>
    </source>
</reference>
<keyword evidence="2" id="KW-1185">Reference proteome</keyword>
<name>A0A942UW94_9FIRM</name>
<proteinExistence type="predicted"/>
<gene>
    <name evidence="1" type="ORF">GOQ27_12235</name>
</gene>
<evidence type="ECO:0000313" key="2">
    <source>
        <dbReference type="Proteomes" id="UP000724672"/>
    </source>
</evidence>
<sequence>MSITPFRPYIKMNDHNLIKTFWIKTEEYNTISSSEEIKYEINEMIKELKHRNLKLSYDDFLHKILF</sequence>
<dbReference type="Proteomes" id="UP000724672">
    <property type="component" value="Unassembled WGS sequence"/>
</dbReference>
<dbReference type="EMBL" id="WSFT01000044">
    <property type="protein sequence ID" value="MBS4539235.1"/>
    <property type="molecule type" value="Genomic_DNA"/>
</dbReference>
<accession>A0A942UW94</accession>
<comment type="caution">
    <text evidence="1">The sequence shown here is derived from an EMBL/GenBank/DDBJ whole genome shotgun (WGS) entry which is preliminary data.</text>
</comment>